<keyword evidence="1" id="KW-0560">Oxidoreductase</keyword>
<dbReference type="SUPFAM" id="SSF47203">
    <property type="entry name" value="Acyl-CoA dehydrogenase C-terminal domain-like"/>
    <property type="match status" value="1"/>
</dbReference>
<dbReference type="Gene3D" id="1.10.540.10">
    <property type="entry name" value="Acyl-CoA dehydrogenase/oxidase, N-terminal domain"/>
    <property type="match status" value="1"/>
</dbReference>
<proteinExistence type="predicted"/>
<keyword evidence="3" id="KW-0503">Monooxygenase</keyword>
<dbReference type="InterPro" id="IPR013107">
    <property type="entry name" value="Acyl-CoA_DH_C"/>
</dbReference>
<dbReference type="Proteomes" id="UP000297535">
    <property type="component" value="Unassembled WGS sequence"/>
</dbReference>
<dbReference type="PIRSF" id="PIRSF016578">
    <property type="entry name" value="HsaA"/>
    <property type="match status" value="1"/>
</dbReference>
<dbReference type="EMBL" id="SRLB01000044">
    <property type="protein sequence ID" value="TGD94279.1"/>
    <property type="molecule type" value="Genomic_DNA"/>
</dbReference>
<dbReference type="PANTHER" id="PTHR43884">
    <property type="entry name" value="ACYL-COA DEHYDROGENASE"/>
    <property type="match status" value="1"/>
</dbReference>
<evidence type="ECO:0000256" key="1">
    <source>
        <dbReference type="ARBA" id="ARBA00023002"/>
    </source>
</evidence>
<gene>
    <name evidence="3" type="ORF">EU555_32155</name>
</gene>
<dbReference type="Pfam" id="PF08028">
    <property type="entry name" value="Acyl-CoA_dh_2"/>
    <property type="match status" value="1"/>
</dbReference>
<dbReference type="InterPro" id="IPR037069">
    <property type="entry name" value="AcylCoA_DH/ox_N_sf"/>
</dbReference>
<dbReference type="OrthoDB" id="7316074at2"/>
<dbReference type="AlphaFoldDB" id="A0A4Z0NEQ1"/>
<dbReference type="Gene3D" id="2.40.110.10">
    <property type="entry name" value="Butyryl-CoA Dehydrogenase, subunit A, domain 2"/>
    <property type="match status" value="1"/>
</dbReference>
<protein>
    <submittedName>
        <fullName evidence="3">Flavin-dependent monooxygenase</fullName>
    </submittedName>
</protein>
<organism evidence="3 4">
    <name type="scientific">Methylobacterium nonmethylotrophicum</name>
    <dbReference type="NCBI Taxonomy" id="1141884"/>
    <lineage>
        <taxon>Bacteria</taxon>
        <taxon>Pseudomonadati</taxon>
        <taxon>Pseudomonadota</taxon>
        <taxon>Alphaproteobacteria</taxon>
        <taxon>Hyphomicrobiales</taxon>
        <taxon>Methylobacteriaceae</taxon>
        <taxon>Methylobacterium</taxon>
    </lineage>
</organism>
<dbReference type="InterPro" id="IPR036250">
    <property type="entry name" value="AcylCo_DH-like_C"/>
</dbReference>
<dbReference type="GO" id="GO:0003995">
    <property type="term" value="F:acyl-CoA dehydrogenase activity"/>
    <property type="evidence" value="ECO:0007669"/>
    <property type="project" value="TreeGrafter"/>
</dbReference>
<dbReference type="InterPro" id="IPR046373">
    <property type="entry name" value="Acyl-CoA_Oxase/DH_mid-dom_sf"/>
</dbReference>
<dbReference type="Gene3D" id="1.20.140.10">
    <property type="entry name" value="Butyryl-CoA Dehydrogenase, subunit A, domain 3"/>
    <property type="match status" value="1"/>
</dbReference>
<dbReference type="GO" id="GO:0050660">
    <property type="term" value="F:flavin adenine dinucleotide binding"/>
    <property type="evidence" value="ECO:0007669"/>
    <property type="project" value="InterPro"/>
</dbReference>
<evidence type="ECO:0000313" key="3">
    <source>
        <dbReference type="EMBL" id="TGD94279.1"/>
    </source>
</evidence>
<name>A0A4Z0NEQ1_9HYPH</name>
<dbReference type="PANTHER" id="PTHR43884:SF12">
    <property type="entry name" value="ISOVALERYL-COA DEHYDROGENASE, MITOCHONDRIAL-RELATED"/>
    <property type="match status" value="1"/>
</dbReference>
<evidence type="ECO:0000313" key="4">
    <source>
        <dbReference type="Proteomes" id="UP000297535"/>
    </source>
</evidence>
<accession>A0A4Z0NEQ1</accession>
<sequence length="406" mass="42572">MHTPDQSLEEGRVTYAFDTTRLPAVPFGTEPPGRFEAGLPALVRVLAERREEFMATRQIAPDVIERLKALGLYRAVVARRFGGDERSPAEFCRMIEAIAEADGSAGWVASFGVSATYLAALPEPTLEALYADGPDIVFAGGLFPLQPARKVEGGFVVNGRWKFGSGSTGASHIGVGITVEGDTTGGLPRVAVMPAAQVEIVPDWDVIGLQGTGSHDLVVRDVFVPEEWTLIRGGAPSVDAAIYRYPTMAFAAQVLAVVGLGVARSALSEVAAMAGGRASLTGAPRMADRAHVQIEVAKAEAALRSAQAFFYEATEATWQTVLAGDRPSTEAVATLRLAATHAARTGADVSRAAFALAGTTAIYNGHRLSRALCDSLVVAQHAFLGEGTLMSAGRVLLGLPTTAGFP</sequence>
<dbReference type="SUPFAM" id="SSF56645">
    <property type="entry name" value="Acyl-CoA dehydrogenase NM domain-like"/>
    <property type="match status" value="1"/>
</dbReference>
<evidence type="ECO:0000259" key="2">
    <source>
        <dbReference type="Pfam" id="PF08028"/>
    </source>
</evidence>
<dbReference type="GO" id="GO:0004497">
    <property type="term" value="F:monooxygenase activity"/>
    <property type="evidence" value="ECO:0007669"/>
    <property type="project" value="UniProtKB-KW"/>
</dbReference>
<reference evidence="3 4" key="1">
    <citation type="submission" date="2019-04" db="EMBL/GenBank/DDBJ databases">
        <authorList>
            <person name="Feng G."/>
            <person name="Zhu H."/>
        </authorList>
    </citation>
    <scope>NUCLEOTIDE SEQUENCE [LARGE SCALE GENOMIC DNA]</scope>
    <source>
        <strain evidence="3 4">6HR-1</strain>
    </source>
</reference>
<comment type="caution">
    <text evidence="3">The sequence shown here is derived from an EMBL/GenBank/DDBJ whole genome shotgun (WGS) entry which is preliminary data.</text>
</comment>
<feature type="domain" description="Acyl-CoA dehydrogenase C-terminal" evidence="2">
    <location>
        <begin position="254"/>
        <end position="384"/>
    </location>
</feature>
<dbReference type="InterPro" id="IPR009100">
    <property type="entry name" value="AcylCoA_DH/oxidase_NM_dom_sf"/>
</dbReference>
<keyword evidence="4" id="KW-1185">Reference proteome</keyword>